<evidence type="ECO:0000256" key="1">
    <source>
        <dbReference type="SAM" id="Phobius"/>
    </source>
</evidence>
<feature type="transmembrane region" description="Helical" evidence="1">
    <location>
        <begin position="63"/>
        <end position="86"/>
    </location>
</feature>
<keyword evidence="1" id="KW-0472">Membrane</keyword>
<feature type="transmembrane region" description="Helical" evidence="1">
    <location>
        <begin position="31"/>
        <end position="51"/>
    </location>
</feature>
<dbReference type="Pfam" id="PF14317">
    <property type="entry name" value="YcxB"/>
    <property type="match status" value="1"/>
</dbReference>
<comment type="caution">
    <text evidence="3">The sequence shown here is derived from an EMBL/GenBank/DDBJ whole genome shotgun (WGS) entry which is preliminary data.</text>
</comment>
<protein>
    <recommendedName>
        <fullName evidence="2">YcxB-like C-terminal domain-containing protein</fullName>
    </recommendedName>
</protein>
<keyword evidence="1" id="KW-1133">Transmembrane helix</keyword>
<gene>
    <name evidence="3" type="ORF">WS90_01655</name>
</gene>
<dbReference type="EMBL" id="LOYH01000062">
    <property type="protein sequence ID" value="KVK80070.1"/>
    <property type="molecule type" value="Genomic_DNA"/>
</dbReference>
<feature type="domain" description="YcxB-like C-terminal" evidence="2">
    <location>
        <begin position="110"/>
        <end position="162"/>
    </location>
</feature>
<evidence type="ECO:0000313" key="3">
    <source>
        <dbReference type="EMBL" id="KVK80070.1"/>
    </source>
</evidence>
<evidence type="ECO:0000313" key="4">
    <source>
        <dbReference type="Proteomes" id="UP000069001"/>
    </source>
</evidence>
<name>A0A103UHT1_BURCE</name>
<reference evidence="3 4" key="1">
    <citation type="submission" date="2015-11" db="EMBL/GenBank/DDBJ databases">
        <title>Expanding the genomic diversity of Burkholderia species for the development of highly accurate diagnostics.</title>
        <authorList>
            <person name="Sahl J."/>
            <person name="Keim P."/>
            <person name="Wagner D."/>
        </authorList>
    </citation>
    <scope>NUCLEOTIDE SEQUENCE [LARGE SCALE GENOMIC DNA]</scope>
    <source>
        <strain evidence="3 4">MSMB1302</strain>
    </source>
</reference>
<dbReference type="RefSeq" id="WP_059523671.1">
    <property type="nucleotide sequence ID" value="NZ_LOXZ01000030.1"/>
</dbReference>
<accession>A0A103UHT1</accession>
<dbReference type="InterPro" id="IPR025588">
    <property type="entry name" value="YcxB-like_C"/>
</dbReference>
<proteinExistence type="predicted"/>
<sequence>MSDSDIVFQPTVDDMVHAYRLNLWRRYNWKYLLKTFAITSIAYVVLLFGGFRVASGALPEWHNVWWMAGIAAVVTIGVPLLNHLLLRRAARKIYSQQKTLQQPHTVIWRSDRFMVESPTSHEEFRFADLVHWSEDRHVILLYQSVVMFRLIPKRALAASQVDLLHRTLLQNGVRKI</sequence>
<organism evidence="3 4">
    <name type="scientific">Burkholderia cepacia</name>
    <name type="common">Pseudomonas cepacia</name>
    <dbReference type="NCBI Taxonomy" id="292"/>
    <lineage>
        <taxon>Bacteria</taxon>
        <taxon>Pseudomonadati</taxon>
        <taxon>Pseudomonadota</taxon>
        <taxon>Betaproteobacteria</taxon>
        <taxon>Burkholderiales</taxon>
        <taxon>Burkholderiaceae</taxon>
        <taxon>Burkholderia</taxon>
        <taxon>Burkholderia cepacia complex</taxon>
    </lineage>
</organism>
<dbReference type="Proteomes" id="UP000069001">
    <property type="component" value="Unassembled WGS sequence"/>
</dbReference>
<keyword evidence="1" id="KW-0812">Transmembrane</keyword>
<evidence type="ECO:0000259" key="2">
    <source>
        <dbReference type="Pfam" id="PF14317"/>
    </source>
</evidence>
<dbReference type="AlphaFoldDB" id="A0A103UHT1"/>